<evidence type="ECO:0000256" key="1">
    <source>
        <dbReference type="SAM" id="MobiDB-lite"/>
    </source>
</evidence>
<dbReference type="PROSITE" id="PS51178">
    <property type="entry name" value="PASTA"/>
    <property type="match status" value="1"/>
</dbReference>
<feature type="region of interest" description="Disordered" evidence="1">
    <location>
        <begin position="30"/>
        <end position="59"/>
    </location>
</feature>
<proteinExistence type="predicted"/>
<keyword evidence="5" id="KW-1185">Reference proteome</keyword>
<dbReference type="EMBL" id="BAAAHH010000057">
    <property type="protein sequence ID" value="GAA0968580.1"/>
    <property type="molecule type" value="Genomic_DNA"/>
</dbReference>
<dbReference type="CDD" id="cd06577">
    <property type="entry name" value="PASTA_pknB"/>
    <property type="match status" value="1"/>
</dbReference>
<feature type="chain" id="PRO_5045236004" description="PASTA domain-containing protein" evidence="2">
    <location>
        <begin position="19"/>
        <end position="132"/>
    </location>
</feature>
<dbReference type="Proteomes" id="UP001500665">
    <property type="component" value="Unassembled WGS sequence"/>
</dbReference>
<dbReference type="SMART" id="SM00740">
    <property type="entry name" value="PASTA"/>
    <property type="match status" value="1"/>
</dbReference>
<accession>A0ABN1RZI7</accession>
<name>A0ABN1RZI7_9ACTN</name>
<comment type="caution">
    <text evidence="4">The sequence shown here is derived from an EMBL/GenBank/DDBJ whole genome shotgun (WGS) entry which is preliminary data.</text>
</comment>
<keyword evidence="2" id="KW-0732">Signal</keyword>
<evidence type="ECO:0000259" key="3">
    <source>
        <dbReference type="PROSITE" id="PS51178"/>
    </source>
</evidence>
<organism evidence="4 5">
    <name type="scientific">Actinocorallia libanotica</name>
    <dbReference type="NCBI Taxonomy" id="46162"/>
    <lineage>
        <taxon>Bacteria</taxon>
        <taxon>Bacillati</taxon>
        <taxon>Actinomycetota</taxon>
        <taxon>Actinomycetes</taxon>
        <taxon>Streptosporangiales</taxon>
        <taxon>Thermomonosporaceae</taxon>
        <taxon>Actinocorallia</taxon>
    </lineage>
</organism>
<dbReference type="RefSeq" id="WP_344247131.1">
    <property type="nucleotide sequence ID" value="NZ_BAAAHH010000057.1"/>
</dbReference>
<evidence type="ECO:0000313" key="4">
    <source>
        <dbReference type="EMBL" id="GAA0968580.1"/>
    </source>
</evidence>
<sequence>MRITPLVLLAALPLAACAAPAPNASPVETVTVTVTATPPANGQQKQQPADQPPAAKPAAKKVRLPKLVGLNGAIAQDKLEQLGLENVQFGSQDEEDKVVLLVTNWTVVKQSPKPGTRVGPKDLVVLTMTKEK</sequence>
<reference evidence="4 5" key="1">
    <citation type="journal article" date="2019" name="Int. J. Syst. Evol. Microbiol.">
        <title>The Global Catalogue of Microorganisms (GCM) 10K type strain sequencing project: providing services to taxonomists for standard genome sequencing and annotation.</title>
        <authorList>
            <consortium name="The Broad Institute Genomics Platform"/>
            <consortium name="The Broad Institute Genome Sequencing Center for Infectious Disease"/>
            <person name="Wu L."/>
            <person name="Ma J."/>
        </authorList>
    </citation>
    <scope>NUCLEOTIDE SEQUENCE [LARGE SCALE GENOMIC DNA]</scope>
    <source>
        <strain evidence="4 5">JCM 10696</strain>
    </source>
</reference>
<evidence type="ECO:0000256" key="2">
    <source>
        <dbReference type="SAM" id="SignalP"/>
    </source>
</evidence>
<protein>
    <recommendedName>
        <fullName evidence="3">PASTA domain-containing protein</fullName>
    </recommendedName>
</protein>
<dbReference type="Gene3D" id="3.30.10.20">
    <property type="match status" value="1"/>
</dbReference>
<dbReference type="InterPro" id="IPR005543">
    <property type="entry name" value="PASTA_dom"/>
</dbReference>
<feature type="signal peptide" evidence="2">
    <location>
        <begin position="1"/>
        <end position="18"/>
    </location>
</feature>
<feature type="compositionally biased region" description="Low complexity" evidence="1">
    <location>
        <begin position="30"/>
        <end position="49"/>
    </location>
</feature>
<gene>
    <name evidence="4" type="ORF">GCM10009550_74170</name>
</gene>
<evidence type="ECO:0000313" key="5">
    <source>
        <dbReference type="Proteomes" id="UP001500665"/>
    </source>
</evidence>
<dbReference type="Pfam" id="PF03793">
    <property type="entry name" value="PASTA"/>
    <property type="match status" value="1"/>
</dbReference>
<feature type="domain" description="PASTA" evidence="3">
    <location>
        <begin position="58"/>
        <end position="130"/>
    </location>
</feature>